<feature type="domain" description="Peptidase S1" evidence="4">
    <location>
        <begin position="47"/>
        <end position="335"/>
    </location>
</feature>
<dbReference type="PROSITE" id="PS50240">
    <property type="entry name" value="TRYPSIN_DOM"/>
    <property type="match status" value="1"/>
</dbReference>
<dbReference type="WBParaSite" id="maker-uti_cns_0045949-snap-gene-0.23-mRNA-1">
    <property type="protein sequence ID" value="maker-uti_cns_0045949-snap-gene-0.23-mRNA-1"/>
    <property type="gene ID" value="maker-uti_cns_0045949-snap-gene-0.23"/>
</dbReference>
<evidence type="ECO:0000313" key="6">
    <source>
        <dbReference type="WBParaSite" id="maker-uti_cns_0045949-snap-gene-0.23-mRNA-1"/>
    </source>
</evidence>
<dbReference type="InterPro" id="IPR009003">
    <property type="entry name" value="Peptidase_S1_PA"/>
</dbReference>
<sequence length="340" mass="37221">MAYSRAVLALTLLLAAVPLALTAPGPAARPNNNNNNNERLLSRVRRIIGNADEVNEEEKQRLFPFSVTITGSYYVRVPKKIGFITLNVPVKRQVHCGASILDRNHVITAAHCLLDEDGDLVASTSWKVYMHSIKRKPSMYERMKSWFARKASKLTGKSIAENVAHHAHFKKIHIHPSYDKGSILHDVAVIETSDIRYDQISHAGPIGLPPSEVVRADGPTPGTLCDYSGWGCTRPKGSVREKLLMAQFTVKPLGDCTSVFQGGDSALWQKNLCVQANRTTVCPGDSGGGLRCEHNGRPYLAGIASSAATGANPELYPANFMRITGYISWIRETMALSSAR</sequence>
<name>A0A1I8J6X6_9PLAT</name>
<evidence type="ECO:0000256" key="2">
    <source>
        <dbReference type="ARBA" id="ARBA00024195"/>
    </source>
</evidence>
<feature type="signal peptide" evidence="3">
    <location>
        <begin position="1"/>
        <end position="22"/>
    </location>
</feature>
<feature type="chain" id="PRO_5009321483" evidence="3">
    <location>
        <begin position="23"/>
        <end position="340"/>
    </location>
</feature>
<dbReference type="InterPro" id="IPR001254">
    <property type="entry name" value="Trypsin_dom"/>
</dbReference>
<dbReference type="InterPro" id="IPR051487">
    <property type="entry name" value="Ser/Thr_Proteases_Immune/Dev"/>
</dbReference>
<evidence type="ECO:0000256" key="3">
    <source>
        <dbReference type="SAM" id="SignalP"/>
    </source>
</evidence>
<evidence type="ECO:0000259" key="4">
    <source>
        <dbReference type="PROSITE" id="PS50240"/>
    </source>
</evidence>
<dbReference type="GO" id="GO:0004252">
    <property type="term" value="F:serine-type endopeptidase activity"/>
    <property type="evidence" value="ECO:0007669"/>
    <property type="project" value="InterPro"/>
</dbReference>
<dbReference type="SMART" id="SM00020">
    <property type="entry name" value="Tryp_SPc"/>
    <property type="match status" value="1"/>
</dbReference>
<keyword evidence="5" id="KW-1185">Reference proteome</keyword>
<evidence type="ECO:0000313" key="5">
    <source>
        <dbReference type="Proteomes" id="UP000095280"/>
    </source>
</evidence>
<dbReference type="GO" id="GO:0006508">
    <property type="term" value="P:proteolysis"/>
    <property type="evidence" value="ECO:0007669"/>
    <property type="project" value="InterPro"/>
</dbReference>
<dbReference type="SUPFAM" id="SSF50494">
    <property type="entry name" value="Trypsin-like serine proteases"/>
    <property type="match status" value="1"/>
</dbReference>
<keyword evidence="3" id="KW-0732">Signal</keyword>
<keyword evidence="1" id="KW-1015">Disulfide bond</keyword>
<organism evidence="5 6">
    <name type="scientific">Macrostomum lignano</name>
    <dbReference type="NCBI Taxonomy" id="282301"/>
    <lineage>
        <taxon>Eukaryota</taxon>
        <taxon>Metazoa</taxon>
        <taxon>Spiralia</taxon>
        <taxon>Lophotrochozoa</taxon>
        <taxon>Platyhelminthes</taxon>
        <taxon>Rhabditophora</taxon>
        <taxon>Macrostomorpha</taxon>
        <taxon>Macrostomida</taxon>
        <taxon>Macrostomidae</taxon>
        <taxon>Macrostomum</taxon>
    </lineage>
</organism>
<dbReference type="Proteomes" id="UP000095280">
    <property type="component" value="Unplaced"/>
</dbReference>
<dbReference type="Gene3D" id="2.40.10.10">
    <property type="entry name" value="Trypsin-like serine proteases"/>
    <property type="match status" value="1"/>
</dbReference>
<dbReference type="Pfam" id="PF00089">
    <property type="entry name" value="Trypsin"/>
    <property type="match status" value="1"/>
</dbReference>
<dbReference type="PANTHER" id="PTHR24256">
    <property type="entry name" value="TRYPTASE-RELATED"/>
    <property type="match status" value="1"/>
</dbReference>
<dbReference type="InterPro" id="IPR018114">
    <property type="entry name" value="TRYPSIN_HIS"/>
</dbReference>
<dbReference type="InterPro" id="IPR043504">
    <property type="entry name" value="Peptidase_S1_PA_chymotrypsin"/>
</dbReference>
<dbReference type="AlphaFoldDB" id="A0A1I8J6X6"/>
<protein>
    <submittedName>
        <fullName evidence="6">Peptidase S1 domain-containing protein</fullName>
    </submittedName>
</protein>
<dbReference type="PROSITE" id="PS00134">
    <property type="entry name" value="TRYPSIN_HIS"/>
    <property type="match status" value="1"/>
</dbReference>
<evidence type="ECO:0000256" key="1">
    <source>
        <dbReference type="ARBA" id="ARBA00023157"/>
    </source>
</evidence>
<comment type="similarity">
    <text evidence="2">Belongs to the peptidase S1 family. CLIP subfamily.</text>
</comment>
<accession>A0A1I8J6X6</accession>
<proteinExistence type="inferred from homology"/>
<reference evidence="6" key="1">
    <citation type="submission" date="2016-11" db="UniProtKB">
        <authorList>
            <consortium name="WormBaseParasite"/>
        </authorList>
    </citation>
    <scope>IDENTIFICATION</scope>
</reference>